<proteinExistence type="predicted"/>
<sequence length="1606" mass="176641">MNTPTKTSTRRRSRKTRWEFNLSLFVKSVIAALVVAMIAGGLYWRQSSQLVSSLSTQVEQAGEAQDWEKQIKWLRRQQMLQQGDVDAAIQLGLAADKAAGSATSQDIGKVDRARRFLRDALAAIHNVPDDAEESQQVAQGTEEDLRRRLIKRLLQYGGLYANQIEAQVLASNATAHDPEMLRALAIAKYSIASQQSEATANPVSSADDESAQIDESNPVSAFWQTAAKQALGPLMESAWQANPDDLTLAAQLIDLCVNRPETFIAEIDSADSTATTADTDARLQTLAAEVASTIAEQKDEGRALWIVAQYKQSVDPDQTPAFLKEIAPDALARLQAHAANLPQTDGEEKGSAAKDAAKNQASDEQGYQPRWDYELVLFAATGSADDAVDAAATDLLDALIALPQIDVPASVVQGTYLARGRQWILDEKMGPALELWNQGVERLADDSLDLQLARASLLLQLQKPAQAVEATDKLNSLVRRLSVRLAGPEGSRLSANARREQQGVLDRAGWMVESMRGQADFQQGKYPEAIRRLSTVLESQAKVDTAQRVAATVLLARGYEEIQAWDQAASTYERAINLSPEQDALRAQAAQAWMRAGDIDRAAGQWASIGGSDPGVALAQLQTELNGQLTLPAPQRNYARLEQGINQLRSRLTKLAESDSPPENLSELQARNELLALALPQSQSSEAKPAIERLEELSKQYVDVIELQAAAAVGLAAAENIDGAKSALSRLETAAGADSLAYVSTQARILAQRKEWEGAVTRLQKFAEAQPEEAADVLKLAADIAMANDASQQADELLQSIPTEQQTPEQTYQRFQIALSTFSKVSSSAEDFVAAKKSLVDLEDRIREQEGEGGSWWRLARAKRLLAEWDHTGRTDPGREQKLQDALFLQAELRNNRPRWGMGLTLAGEIAARRGQTGRAITSLREGIAAGDRRISTLLLLVAELTQANRVAEAEAEFSRFEQLSSRSTMIGTLGVAIAAQKGDYEQSLKLARSGSKQNPRDTSAWLLLGQTAAYAARAAEEGPAKTALVDEAMESYAAAIQYSGDTSLAAYQARMRLLATLGKNEEVKQELLAAAKSKVSEPQRSLFVGVTYLELRDFQAALPAIQRVLRIAPENADGYLAMAEYHRLMQQDTESIAMLEKAFEVAPRRADVRNRLALAVALREGAEVPWERLQKILTEETGSGTQNQLLHALILINRGDADRQDQAAKILRELIRIGGSQADDATRMLAALERRRWAIASEANQSGDARRALGEARRLYGLLTRRPEPAPMDLYRFADLLLRAEQTADVNALADQLDQLTQGSPIALDVRLRLARQNGEEDKVKQLTEQWAKQAVQGGTFREAGAWETAGRTLSKLGFHEEALEWLGQAYKDDPTTFRVYVVGLARGRQFQRAIQVCRDHFQREQHPDAVALMADVVIIADKVNEVPEDVEALFTATLKRFGSDPRLVESLGTLRLSQQRYPEAISLYTRAEQLAPQNVRVLNNLAMALSEIPDRTADAIPRIQKAIDLYGRSPELLDTQGLVFLRNDRLPEAIEALSEATSASDDPRYRFHLLMALIRSGDEQTARSQWAQLDLRELKKSVLTPSEKRDLEAMQEKFAAHRPT</sequence>
<dbReference type="SUPFAM" id="SSF48452">
    <property type="entry name" value="TPR-like"/>
    <property type="match status" value="4"/>
</dbReference>
<feature type="repeat" description="TPR" evidence="1">
    <location>
        <begin position="1083"/>
        <end position="1116"/>
    </location>
</feature>
<protein>
    <submittedName>
        <fullName evidence="4">Tetratricopeptide repeat protein</fullName>
    </submittedName>
</protein>
<feature type="compositionally biased region" description="Basic and acidic residues" evidence="2">
    <location>
        <begin position="346"/>
        <end position="357"/>
    </location>
</feature>
<dbReference type="OrthoDB" id="221446at2"/>
<dbReference type="Pfam" id="PF13176">
    <property type="entry name" value="TPR_7"/>
    <property type="match status" value="1"/>
</dbReference>
<dbReference type="InterPro" id="IPR011990">
    <property type="entry name" value="TPR-like_helical_dom_sf"/>
</dbReference>
<keyword evidence="3" id="KW-0472">Membrane</keyword>
<dbReference type="Proteomes" id="UP000320672">
    <property type="component" value="Chromosome"/>
</dbReference>
<accession>A0A517MNB4</accession>
<feature type="repeat" description="TPR" evidence="1">
    <location>
        <begin position="549"/>
        <end position="582"/>
    </location>
</feature>
<feature type="repeat" description="TPR" evidence="1">
    <location>
        <begin position="1447"/>
        <end position="1480"/>
    </location>
</feature>
<keyword evidence="3" id="KW-0812">Transmembrane</keyword>
<name>A0A517MNB4_9BACT</name>
<evidence type="ECO:0000256" key="3">
    <source>
        <dbReference type="SAM" id="Phobius"/>
    </source>
</evidence>
<dbReference type="SMART" id="SM00028">
    <property type="entry name" value="TPR"/>
    <property type="match status" value="8"/>
</dbReference>
<dbReference type="PROSITE" id="PS50005">
    <property type="entry name" value="TPR"/>
    <property type="match status" value="4"/>
</dbReference>
<dbReference type="PANTHER" id="PTHR12558:SF13">
    <property type="entry name" value="CELL DIVISION CYCLE PROTEIN 27 HOMOLOG"/>
    <property type="match status" value="1"/>
</dbReference>
<feature type="region of interest" description="Disordered" evidence="2">
    <location>
        <begin position="1587"/>
        <end position="1606"/>
    </location>
</feature>
<dbReference type="InterPro" id="IPR019734">
    <property type="entry name" value="TPR_rpt"/>
</dbReference>
<dbReference type="EMBL" id="CP036262">
    <property type="protein sequence ID" value="QDS96372.1"/>
    <property type="molecule type" value="Genomic_DNA"/>
</dbReference>
<evidence type="ECO:0000256" key="2">
    <source>
        <dbReference type="SAM" id="MobiDB-lite"/>
    </source>
</evidence>
<evidence type="ECO:0000256" key="1">
    <source>
        <dbReference type="PROSITE-ProRule" id="PRU00339"/>
    </source>
</evidence>
<organism evidence="4 5">
    <name type="scientific">Roseimaritima multifibrata</name>
    <dbReference type="NCBI Taxonomy" id="1930274"/>
    <lineage>
        <taxon>Bacteria</taxon>
        <taxon>Pseudomonadati</taxon>
        <taxon>Planctomycetota</taxon>
        <taxon>Planctomycetia</taxon>
        <taxon>Pirellulales</taxon>
        <taxon>Pirellulaceae</taxon>
        <taxon>Roseimaritima</taxon>
    </lineage>
</organism>
<evidence type="ECO:0000313" key="4">
    <source>
        <dbReference type="EMBL" id="QDS96372.1"/>
    </source>
</evidence>
<feature type="transmembrane region" description="Helical" evidence="3">
    <location>
        <begin position="20"/>
        <end position="44"/>
    </location>
</feature>
<evidence type="ECO:0000313" key="5">
    <source>
        <dbReference type="Proteomes" id="UP000320672"/>
    </source>
</evidence>
<dbReference type="Pfam" id="PF13432">
    <property type="entry name" value="TPR_16"/>
    <property type="match status" value="2"/>
</dbReference>
<reference evidence="4 5" key="1">
    <citation type="submission" date="2019-02" db="EMBL/GenBank/DDBJ databases">
        <title>Deep-cultivation of Planctomycetes and their phenomic and genomic characterization uncovers novel biology.</title>
        <authorList>
            <person name="Wiegand S."/>
            <person name="Jogler M."/>
            <person name="Boedeker C."/>
            <person name="Pinto D."/>
            <person name="Vollmers J."/>
            <person name="Rivas-Marin E."/>
            <person name="Kohn T."/>
            <person name="Peeters S.H."/>
            <person name="Heuer A."/>
            <person name="Rast P."/>
            <person name="Oberbeckmann S."/>
            <person name="Bunk B."/>
            <person name="Jeske O."/>
            <person name="Meyerdierks A."/>
            <person name="Storesund J.E."/>
            <person name="Kallscheuer N."/>
            <person name="Luecker S."/>
            <person name="Lage O.M."/>
            <person name="Pohl T."/>
            <person name="Merkel B.J."/>
            <person name="Hornburger P."/>
            <person name="Mueller R.-W."/>
            <person name="Bruemmer F."/>
            <person name="Labrenz M."/>
            <person name="Spormann A.M."/>
            <person name="Op den Camp H."/>
            <person name="Overmann J."/>
            <person name="Amann R."/>
            <person name="Jetten M.S.M."/>
            <person name="Mascher T."/>
            <person name="Medema M.H."/>
            <person name="Devos D.P."/>
            <person name="Kaster A.-K."/>
            <person name="Ovreas L."/>
            <person name="Rohde M."/>
            <person name="Galperin M.Y."/>
            <person name="Jogler C."/>
        </authorList>
    </citation>
    <scope>NUCLEOTIDE SEQUENCE [LARGE SCALE GENOMIC DNA]</scope>
    <source>
        <strain evidence="4 5">FF011L</strain>
    </source>
</reference>
<keyword evidence="3" id="KW-1133">Transmembrane helix</keyword>
<dbReference type="PANTHER" id="PTHR12558">
    <property type="entry name" value="CELL DIVISION CYCLE 16,23,27"/>
    <property type="match status" value="1"/>
</dbReference>
<feature type="region of interest" description="Disordered" evidence="2">
    <location>
        <begin position="342"/>
        <end position="366"/>
    </location>
</feature>
<keyword evidence="1" id="KW-0802">TPR repeat</keyword>
<dbReference type="KEGG" id="rml:FF011L_51800"/>
<dbReference type="RefSeq" id="WP_145354526.1">
    <property type="nucleotide sequence ID" value="NZ_CP036262.1"/>
</dbReference>
<keyword evidence="5" id="KW-1185">Reference proteome</keyword>
<gene>
    <name evidence="4" type="ORF">FF011L_51800</name>
</gene>
<dbReference type="Gene3D" id="1.25.40.10">
    <property type="entry name" value="Tetratricopeptide repeat domain"/>
    <property type="match status" value="5"/>
</dbReference>
<feature type="repeat" description="TPR" evidence="1">
    <location>
        <begin position="1345"/>
        <end position="1378"/>
    </location>
</feature>